<keyword evidence="3" id="KW-0732">Signal</keyword>
<dbReference type="GO" id="GO:0046872">
    <property type="term" value="F:metal ion binding"/>
    <property type="evidence" value="ECO:0007669"/>
    <property type="project" value="UniProtKB-KW"/>
</dbReference>
<dbReference type="RefSeq" id="WP_116024555.1">
    <property type="nucleotide sequence ID" value="NZ_QTTT01000001.1"/>
</dbReference>
<organism evidence="5 6">
    <name type="scientific">Thermomonospora umbrina</name>
    <dbReference type="NCBI Taxonomy" id="111806"/>
    <lineage>
        <taxon>Bacteria</taxon>
        <taxon>Bacillati</taxon>
        <taxon>Actinomycetota</taxon>
        <taxon>Actinomycetes</taxon>
        <taxon>Streptosporangiales</taxon>
        <taxon>Thermomonosporaceae</taxon>
        <taxon>Thermomonospora</taxon>
    </lineage>
</organism>
<protein>
    <submittedName>
        <fullName evidence="5">Molybdate transport system substrate-binding protein</fullName>
    </submittedName>
</protein>
<feature type="binding site" evidence="4">
    <location>
        <position position="66"/>
    </location>
    <ligand>
        <name>molybdate</name>
        <dbReference type="ChEBI" id="CHEBI:36264"/>
    </ligand>
</feature>
<dbReference type="SUPFAM" id="SSF53850">
    <property type="entry name" value="Periplasmic binding protein-like II"/>
    <property type="match status" value="1"/>
</dbReference>
<dbReference type="PANTHER" id="PTHR30632:SF0">
    <property type="entry name" value="SULFATE-BINDING PROTEIN"/>
    <property type="match status" value="1"/>
</dbReference>
<reference evidence="5 6" key="1">
    <citation type="submission" date="2018-08" db="EMBL/GenBank/DDBJ databases">
        <title>Sequencing the genomes of 1000 actinobacteria strains.</title>
        <authorList>
            <person name="Klenk H.-P."/>
        </authorList>
    </citation>
    <scope>NUCLEOTIDE SEQUENCE [LARGE SCALE GENOMIC DNA]</scope>
    <source>
        <strain evidence="5 6">DSM 43927</strain>
    </source>
</reference>
<keyword evidence="4" id="KW-0500">Molybdenum</keyword>
<dbReference type="InterPro" id="IPR005950">
    <property type="entry name" value="ModA"/>
</dbReference>
<accession>A0A3D9T1V9</accession>
<dbReference type="PANTHER" id="PTHR30632">
    <property type="entry name" value="MOLYBDATE-BINDING PERIPLASMIC PROTEIN"/>
    <property type="match status" value="1"/>
</dbReference>
<dbReference type="GO" id="GO:0030973">
    <property type="term" value="F:molybdate ion binding"/>
    <property type="evidence" value="ECO:0007669"/>
    <property type="project" value="TreeGrafter"/>
</dbReference>
<dbReference type="AlphaFoldDB" id="A0A3D9T1V9"/>
<dbReference type="NCBIfam" id="TIGR01256">
    <property type="entry name" value="modA"/>
    <property type="match status" value="1"/>
</dbReference>
<gene>
    <name evidence="5" type="ORF">DFJ69_4723</name>
</gene>
<evidence type="ECO:0000256" key="4">
    <source>
        <dbReference type="PIRSR" id="PIRSR004846-1"/>
    </source>
</evidence>
<evidence type="ECO:0000313" key="6">
    <source>
        <dbReference type="Proteomes" id="UP000256661"/>
    </source>
</evidence>
<dbReference type="Proteomes" id="UP000256661">
    <property type="component" value="Unassembled WGS sequence"/>
</dbReference>
<dbReference type="OrthoDB" id="9785015at2"/>
<feature type="binding site" evidence="4">
    <location>
        <position position="184"/>
    </location>
    <ligand>
        <name>molybdate</name>
        <dbReference type="ChEBI" id="CHEBI:36264"/>
    </ligand>
</feature>
<evidence type="ECO:0000256" key="2">
    <source>
        <dbReference type="ARBA" id="ARBA00022723"/>
    </source>
</evidence>
<keyword evidence="6" id="KW-1185">Reference proteome</keyword>
<dbReference type="GO" id="GO:0015689">
    <property type="term" value="P:molybdate ion transport"/>
    <property type="evidence" value="ECO:0007669"/>
    <property type="project" value="InterPro"/>
</dbReference>
<sequence length="248" mass="25820">MPPRPLLPRSVACVAALLLTPGCGGSSGPVTLTVFATSALTEALTELGGRYGRSHDVRVRFVFGGSSELVERLRDRQRADVLVTGDETAMQPVADDVGRRRVIARNSLTIAVAPGNPAGVRGLTDLGRPGLRVVLGSATSPVGRYARRVLDGERLAVRPVSEEIGARSVLTRIRTGEADAGIVYITDMRSAGAAASSVAIPADQNTTVAYPAAALVDGDHEEAAEALIAWLGSAEARGVLHRHGFASP</sequence>
<proteinExistence type="inferred from homology"/>
<evidence type="ECO:0000256" key="1">
    <source>
        <dbReference type="ARBA" id="ARBA00009175"/>
    </source>
</evidence>
<dbReference type="PIRSF" id="PIRSF004846">
    <property type="entry name" value="ModA"/>
    <property type="match status" value="1"/>
</dbReference>
<evidence type="ECO:0000256" key="3">
    <source>
        <dbReference type="ARBA" id="ARBA00022729"/>
    </source>
</evidence>
<comment type="caution">
    <text evidence="5">The sequence shown here is derived from an EMBL/GenBank/DDBJ whole genome shotgun (WGS) entry which is preliminary data.</text>
</comment>
<dbReference type="Gene3D" id="3.40.190.10">
    <property type="entry name" value="Periplasmic binding protein-like II"/>
    <property type="match status" value="2"/>
</dbReference>
<evidence type="ECO:0000313" key="5">
    <source>
        <dbReference type="EMBL" id="REE99215.1"/>
    </source>
</evidence>
<comment type="similarity">
    <text evidence="1">Belongs to the bacterial solute-binding protein ModA family.</text>
</comment>
<dbReference type="Pfam" id="PF13531">
    <property type="entry name" value="SBP_bac_11"/>
    <property type="match status" value="1"/>
</dbReference>
<dbReference type="EMBL" id="QTTT01000001">
    <property type="protein sequence ID" value="REE99215.1"/>
    <property type="molecule type" value="Genomic_DNA"/>
</dbReference>
<name>A0A3D9T1V9_9ACTN</name>
<keyword evidence="2 4" id="KW-0479">Metal-binding</keyword>
<dbReference type="InterPro" id="IPR050682">
    <property type="entry name" value="ModA/WtpA"/>
</dbReference>